<dbReference type="CDD" id="cd07043">
    <property type="entry name" value="STAS_anti-anti-sigma_factors"/>
    <property type="match status" value="1"/>
</dbReference>
<feature type="domain" description="STAS" evidence="3">
    <location>
        <begin position="7"/>
        <end position="115"/>
    </location>
</feature>
<dbReference type="Pfam" id="PF01740">
    <property type="entry name" value="STAS"/>
    <property type="match status" value="1"/>
</dbReference>
<sequence>MVGELLEVKPLRDVSGARVLGLAGEVDLSTAPTLEKAILAALTEVNGKKLVVDMAEVTFLASAGMSALIAGRERAVEKGVEMVIAATPHGAAYRSLEIAGLIEVLSVQQEVAPPV</sequence>
<dbReference type="PROSITE" id="PS50801">
    <property type="entry name" value="STAS"/>
    <property type="match status" value="1"/>
</dbReference>
<dbReference type="SUPFAM" id="SSF52091">
    <property type="entry name" value="SpoIIaa-like"/>
    <property type="match status" value="1"/>
</dbReference>
<reference evidence="4 5" key="1">
    <citation type="submission" date="2017-04" db="EMBL/GenBank/DDBJ databases">
        <authorList>
            <person name="Afonso C.L."/>
            <person name="Miller P.J."/>
            <person name="Scott M.A."/>
            <person name="Spackman E."/>
            <person name="Goraichik I."/>
            <person name="Dimitrov K.M."/>
            <person name="Suarez D.L."/>
            <person name="Swayne D.E."/>
        </authorList>
    </citation>
    <scope>NUCLEOTIDE SEQUENCE [LARGE SCALE GENOMIC DNA]</scope>
    <source>
        <strain evidence="4 5">DSM 43828</strain>
    </source>
</reference>
<keyword evidence="5" id="KW-1185">Reference proteome</keyword>
<dbReference type="NCBIfam" id="TIGR00377">
    <property type="entry name" value="ant_ant_sig"/>
    <property type="match status" value="1"/>
</dbReference>
<evidence type="ECO:0000259" key="3">
    <source>
        <dbReference type="PROSITE" id="PS50801"/>
    </source>
</evidence>
<dbReference type="Proteomes" id="UP000192674">
    <property type="component" value="Unassembled WGS sequence"/>
</dbReference>
<dbReference type="GO" id="GO:0043856">
    <property type="term" value="F:anti-sigma factor antagonist activity"/>
    <property type="evidence" value="ECO:0007669"/>
    <property type="project" value="InterPro"/>
</dbReference>
<dbReference type="OrthoDB" id="9793697at2"/>
<proteinExistence type="inferred from homology"/>
<evidence type="ECO:0000256" key="1">
    <source>
        <dbReference type="ARBA" id="ARBA00009013"/>
    </source>
</evidence>
<protein>
    <recommendedName>
        <fullName evidence="2">Anti-sigma factor antagonist</fullName>
    </recommendedName>
</protein>
<evidence type="ECO:0000256" key="2">
    <source>
        <dbReference type="RuleBase" id="RU003749"/>
    </source>
</evidence>
<dbReference type="InterPro" id="IPR002645">
    <property type="entry name" value="STAS_dom"/>
</dbReference>
<organism evidence="4 5">
    <name type="scientific">Kibdelosporangium aridum</name>
    <dbReference type="NCBI Taxonomy" id="2030"/>
    <lineage>
        <taxon>Bacteria</taxon>
        <taxon>Bacillati</taxon>
        <taxon>Actinomycetota</taxon>
        <taxon>Actinomycetes</taxon>
        <taxon>Pseudonocardiales</taxon>
        <taxon>Pseudonocardiaceae</taxon>
        <taxon>Kibdelosporangium</taxon>
    </lineage>
</organism>
<dbReference type="InterPro" id="IPR003658">
    <property type="entry name" value="Anti-sigma_ant"/>
</dbReference>
<dbReference type="PANTHER" id="PTHR33495:SF2">
    <property type="entry name" value="ANTI-SIGMA FACTOR ANTAGONIST TM_1081-RELATED"/>
    <property type="match status" value="1"/>
</dbReference>
<dbReference type="Gene3D" id="3.30.750.24">
    <property type="entry name" value="STAS domain"/>
    <property type="match status" value="1"/>
</dbReference>
<evidence type="ECO:0000313" key="5">
    <source>
        <dbReference type="Proteomes" id="UP000192674"/>
    </source>
</evidence>
<accession>A0A1W2BMZ6</accession>
<dbReference type="InterPro" id="IPR036513">
    <property type="entry name" value="STAS_dom_sf"/>
</dbReference>
<comment type="similarity">
    <text evidence="1 2">Belongs to the anti-sigma-factor antagonist family.</text>
</comment>
<dbReference type="RefSeq" id="WP_143446193.1">
    <property type="nucleotide sequence ID" value="NZ_FWXV01000001.1"/>
</dbReference>
<dbReference type="PANTHER" id="PTHR33495">
    <property type="entry name" value="ANTI-SIGMA FACTOR ANTAGONIST TM_1081-RELATED-RELATED"/>
    <property type="match status" value="1"/>
</dbReference>
<name>A0A1W2BMZ6_KIBAR</name>
<dbReference type="AlphaFoldDB" id="A0A1W2BMZ6"/>
<evidence type="ECO:0000313" key="4">
    <source>
        <dbReference type="EMBL" id="SMC74257.1"/>
    </source>
</evidence>
<gene>
    <name evidence="4" type="ORF">SAMN05661093_01844</name>
</gene>
<dbReference type="EMBL" id="FWXV01000001">
    <property type="protein sequence ID" value="SMC74257.1"/>
    <property type="molecule type" value="Genomic_DNA"/>
</dbReference>